<dbReference type="SUPFAM" id="SSF55811">
    <property type="entry name" value="Nudix"/>
    <property type="match status" value="1"/>
</dbReference>
<dbReference type="Proteomes" id="UP000296706">
    <property type="component" value="Chromosome"/>
</dbReference>
<evidence type="ECO:0000256" key="2">
    <source>
        <dbReference type="ARBA" id="ARBA00022801"/>
    </source>
</evidence>
<proteinExistence type="predicted"/>
<evidence type="ECO:0000256" key="1">
    <source>
        <dbReference type="ARBA" id="ARBA00001946"/>
    </source>
</evidence>
<reference evidence="4 5" key="1">
    <citation type="journal article" date="2019" name="Nat. Commun.">
        <title>A new type of DNA phosphorothioation-based antiviral system in archaea.</title>
        <authorList>
            <person name="Xiong L."/>
            <person name="Liu S."/>
            <person name="Chen S."/>
            <person name="Xiao Y."/>
            <person name="Zhu B."/>
            <person name="Gao Y."/>
            <person name="Zhang Y."/>
            <person name="Chen B."/>
            <person name="Luo J."/>
            <person name="Deng Z."/>
            <person name="Chen X."/>
            <person name="Wang L."/>
            <person name="Chen S."/>
        </authorList>
    </citation>
    <scope>NUCLEOTIDE SEQUENCE [LARGE SCALE GENOMIC DNA]</scope>
    <source>
        <strain evidence="4 5">CBA1105</strain>
    </source>
</reference>
<dbReference type="GeneID" id="39846970"/>
<dbReference type="Gene3D" id="3.90.79.10">
    <property type="entry name" value="Nucleoside Triphosphate Pyrophosphohydrolase"/>
    <property type="match status" value="1"/>
</dbReference>
<gene>
    <name evidence="4" type="ORF">DV733_03855</name>
</gene>
<dbReference type="CDD" id="cd04688">
    <property type="entry name" value="NUDIX_Hydrolase"/>
    <property type="match status" value="1"/>
</dbReference>
<sequence>MSWREIRPVALGVVRRGDELLVGEDSDPATGETFYRLLGGGVEFGEHSREAVVREFAEEMGVEFRVERHVGTFEDVFDVDGETGHEIWRVYAGEIVEEWPYEREQFEFDERERGETCLARWLSVETLRNEVTFYSPAVLDALEESAR</sequence>
<dbReference type="InterPro" id="IPR015797">
    <property type="entry name" value="NUDIX_hydrolase-like_dom_sf"/>
</dbReference>
<dbReference type="EMBL" id="CP031310">
    <property type="protein sequence ID" value="QCC50423.1"/>
    <property type="molecule type" value="Genomic_DNA"/>
</dbReference>
<dbReference type="STRING" id="1457250.GCA_000755225_03071"/>
<name>A0A4D6H922_9EURY</name>
<dbReference type="PANTHER" id="PTHR43046:SF14">
    <property type="entry name" value="MUTT_NUDIX FAMILY PROTEIN"/>
    <property type="match status" value="1"/>
</dbReference>
<dbReference type="AlphaFoldDB" id="A0A4D6H922"/>
<dbReference type="Pfam" id="PF00293">
    <property type="entry name" value="NUDIX"/>
    <property type="match status" value="1"/>
</dbReference>
<keyword evidence="5" id="KW-1185">Reference proteome</keyword>
<accession>A0A4D6H922</accession>
<evidence type="ECO:0000259" key="3">
    <source>
        <dbReference type="PROSITE" id="PS51462"/>
    </source>
</evidence>
<dbReference type="PROSITE" id="PS00893">
    <property type="entry name" value="NUDIX_BOX"/>
    <property type="match status" value="1"/>
</dbReference>
<dbReference type="RefSeq" id="WP_049993870.1">
    <property type="nucleotide sequence ID" value="NZ_CP031310.1"/>
</dbReference>
<dbReference type="OrthoDB" id="211338at2157"/>
<organism evidence="4 5">
    <name type="scientific">Halapricum salinum</name>
    <dbReference type="NCBI Taxonomy" id="1457250"/>
    <lineage>
        <taxon>Archaea</taxon>
        <taxon>Methanobacteriati</taxon>
        <taxon>Methanobacteriota</taxon>
        <taxon>Stenosarchaea group</taxon>
        <taxon>Halobacteria</taxon>
        <taxon>Halobacteriales</taxon>
        <taxon>Haloarculaceae</taxon>
        <taxon>Halapricum</taxon>
    </lineage>
</organism>
<dbReference type="GO" id="GO:0016787">
    <property type="term" value="F:hydrolase activity"/>
    <property type="evidence" value="ECO:0007669"/>
    <property type="project" value="UniProtKB-KW"/>
</dbReference>
<evidence type="ECO:0000313" key="4">
    <source>
        <dbReference type="EMBL" id="QCC50423.1"/>
    </source>
</evidence>
<comment type="cofactor">
    <cofactor evidence="1">
        <name>Mg(2+)</name>
        <dbReference type="ChEBI" id="CHEBI:18420"/>
    </cofactor>
</comment>
<dbReference type="InterPro" id="IPR020084">
    <property type="entry name" value="NUDIX_hydrolase_CS"/>
</dbReference>
<protein>
    <submittedName>
        <fullName evidence="4">NUDIX domain-containing protein</fullName>
    </submittedName>
</protein>
<feature type="domain" description="Nudix hydrolase" evidence="3">
    <location>
        <begin position="5"/>
        <end position="144"/>
    </location>
</feature>
<dbReference type="PANTHER" id="PTHR43046">
    <property type="entry name" value="GDP-MANNOSE MANNOSYL HYDROLASE"/>
    <property type="match status" value="1"/>
</dbReference>
<dbReference type="PROSITE" id="PS51462">
    <property type="entry name" value="NUDIX"/>
    <property type="match status" value="1"/>
</dbReference>
<keyword evidence="2" id="KW-0378">Hydrolase</keyword>
<evidence type="ECO:0000313" key="5">
    <source>
        <dbReference type="Proteomes" id="UP000296706"/>
    </source>
</evidence>
<dbReference type="InterPro" id="IPR000086">
    <property type="entry name" value="NUDIX_hydrolase_dom"/>
</dbReference>
<dbReference type="KEGG" id="hsn:DV733_03855"/>